<accession>A0AA96WCJ0</accession>
<dbReference type="InterPro" id="IPR011701">
    <property type="entry name" value="MFS"/>
</dbReference>
<sequence length="436" mass="46151">MTAKQSPQSSPPARNLAMLAIVAEGFLSRLSFGIISLALPLYAHRLGLSLFEIGMLMTLNQAVAMALKPVMGWVADRVGLKRSFTAAIFFRSLIALCLVVAQSPWQLYGIKSIHGASKALRDPAANALIAEQGGKKAIASAFAWYHTAKIVAGSMGKAIAGILLTLTASNFSLVFNIAFLLSLLPLYSVARYVKSDRRCGHKSIHDAARPARAGSKAGPVSVPAKVAPPAAIIEPSVSASSKGVILSFSILSFAINGTAEMLRGLFPILATEYAGLNEAETGLIYTASTVIVLVSGPIFGWLSDHGRQELVLLVRSLGNILSSIVYILAPDLAGFMVGKLADDAGKGAFRPAWGALMTHVSSFDPRRRAQTMSWMLLGEDAGAIAGPVLAGLLWSTWGLSVMLGVRVLLAIATEAYTIYLSRSISAFERPKAASNR</sequence>
<dbReference type="GO" id="GO:0022857">
    <property type="term" value="F:transmembrane transporter activity"/>
    <property type="evidence" value="ECO:0007669"/>
    <property type="project" value="InterPro"/>
</dbReference>
<organism evidence="7">
    <name type="scientific">Leptolyngbya sp. NK1-12</name>
    <dbReference type="NCBI Taxonomy" id="2547451"/>
    <lineage>
        <taxon>Bacteria</taxon>
        <taxon>Bacillati</taxon>
        <taxon>Cyanobacteriota</taxon>
        <taxon>Cyanophyceae</taxon>
        <taxon>Leptolyngbyales</taxon>
        <taxon>Leptolyngbyaceae</taxon>
        <taxon>Leptolyngbya group</taxon>
        <taxon>Leptolyngbya</taxon>
    </lineage>
</organism>
<evidence type="ECO:0000313" key="7">
    <source>
        <dbReference type="EMBL" id="WNZ23797.1"/>
    </source>
</evidence>
<gene>
    <name evidence="7" type="ORF">HJG54_13655</name>
</gene>
<evidence type="ECO:0000259" key="6">
    <source>
        <dbReference type="PROSITE" id="PS50850"/>
    </source>
</evidence>
<evidence type="ECO:0000256" key="4">
    <source>
        <dbReference type="ARBA" id="ARBA00023136"/>
    </source>
</evidence>
<feature type="transmembrane region" description="Helical" evidence="5">
    <location>
        <begin position="48"/>
        <end position="67"/>
    </location>
</feature>
<dbReference type="SUPFAM" id="SSF103473">
    <property type="entry name" value="MFS general substrate transporter"/>
    <property type="match status" value="1"/>
</dbReference>
<dbReference type="EMBL" id="CP053586">
    <property type="protein sequence ID" value="WNZ23797.1"/>
    <property type="molecule type" value="Genomic_DNA"/>
</dbReference>
<dbReference type="GO" id="GO:0005886">
    <property type="term" value="C:plasma membrane"/>
    <property type="evidence" value="ECO:0007669"/>
    <property type="project" value="UniProtKB-SubCell"/>
</dbReference>
<feature type="transmembrane region" description="Helical" evidence="5">
    <location>
        <begin position="310"/>
        <end position="329"/>
    </location>
</feature>
<feature type="transmembrane region" description="Helical" evidence="5">
    <location>
        <begin position="16"/>
        <end position="42"/>
    </location>
</feature>
<feature type="transmembrane region" description="Helical" evidence="5">
    <location>
        <begin position="282"/>
        <end position="303"/>
    </location>
</feature>
<dbReference type="PROSITE" id="PS50850">
    <property type="entry name" value="MFS"/>
    <property type="match status" value="1"/>
</dbReference>
<dbReference type="PANTHER" id="PTHR23518">
    <property type="entry name" value="C-METHYLTRANSFERASE"/>
    <property type="match status" value="1"/>
</dbReference>
<comment type="subcellular location">
    <subcellularLocation>
        <location evidence="1">Cell membrane</location>
        <topology evidence="1">Multi-pass membrane protein</topology>
    </subcellularLocation>
</comment>
<evidence type="ECO:0000256" key="2">
    <source>
        <dbReference type="ARBA" id="ARBA00022692"/>
    </source>
</evidence>
<name>A0AA96WCJ0_9CYAN</name>
<feature type="transmembrane region" description="Helical" evidence="5">
    <location>
        <begin position="88"/>
        <end position="108"/>
    </location>
</feature>
<dbReference type="InterPro" id="IPR020846">
    <property type="entry name" value="MFS_dom"/>
</dbReference>
<feature type="transmembrane region" description="Helical" evidence="5">
    <location>
        <begin position="243"/>
        <end position="262"/>
    </location>
</feature>
<evidence type="ECO:0000256" key="3">
    <source>
        <dbReference type="ARBA" id="ARBA00022989"/>
    </source>
</evidence>
<feature type="transmembrane region" description="Helical" evidence="5">
    <location>
        <begin position="173"/>
        <end position="193"/>
    </location>
</feature>
<evidence type="ECO:0000256" key="5">
    <source>
        <dbReference type="SAM" id="Phobius"/>
    </source>
</evidence>
<dbReference type="AlphaFoldDB" id="A0AA96WCJ0"/>
<evidence type="ECO:0000256" key="1">
    <source>
        <dbReference type="ARBA" id="ARBA00004651"/>
    </source>
</evidence>
<dbReference type="Pfam" id="PF07690">
    <property type="entry name" value="MFS_1"/>
    <property type="match status" value="2"/>
</dbReference>
<dbReference type="Gene3D" id="1.20.1250.20">
    <property type="entry name" value="MFS general substrate transporter like domains"/>
    <property type="match status" value="2"/>
</dbReference>
<dbReference type="PANTHER" id="PTHR23518:SF2">
    <property type="entry name" value="MAJOR FACILITATOR SUPERFAMILY TRANSPORTER"/>
    <property type="match status" value="1"/>
</dbReference>
<proteinExistence type="predicted"/>
<feature type="domain" description="Major facilitator superfamily (MFS) profile" evidence="6">
    <location>
        <begin position="17"/>
        <end position="422"/>
    </location>
</feature>
<dbReference type="InterPro" id="IPR036259">
    <property type="entry name" value="MFS_trans_sf"/>
</dbReference>
<keyword evidence="2 5" id="KW-0812">Transmembrane</keyword>
<reference evidence="7" key="1">
    <citation type="submission" date="2020-05" db="EMBL/GenBank/DDBJ databases">
        <authorList>
            <person name="Zhu T."/>
            <person name="Keshari N."/>
            <person name="Lu X."/>
        </authorList>
    </citation>
    <scope>NUCLEOTIDE SEQUENCE</scope>
    <source>
        <strain evidence="7">NK1-12</strain>
    </source>
</reference>
<keyword evidence="4 5" id="KW-0472">Membrane</keyword>
<keyword evidence="3 5" id="KW-1133">Transmembrane helix</keyword>
<protein>
    <submittedName>
        <fullName evidence="7">MFS transporter</fullName>
    </submittedName>
</protein>